<evidence type="ECO:0000256" key="5">
    <source>
        <dbReference type="ARBA" id="ARBA00022679"/>
    </source>
</evidence>
<evidence type="ECO:0000256" key="9">
    <source>
        <dbReference type="ARBA" id="ARBA00023027"/>
    </source>
</evidence>
<evidence type="ECO:0000313" key="14">
    <source>
        <dbReference type="Proteomes" id="UP000021816"/>
    </source>
</evidence>
<dbReference type="HAMAP" id="MF_00244">
    <property type="entry name" value="NaMN_adenylyltr"/>
    <property type="match status" value="1"/>
</dbReference>
<dbReference type="NCBIfam" id="NF000840">
    <property type="entry name" value="PRK00071.1-3"/>
    <property type="match status" value="1"/>
</dbReference>
<dbReference type="PATRIC" id="fig|1454003.3.peg.1291"/>
<dbReference type="Proteomes" id="UP000021816">
    <property type="component" value="Unassembled WGS sequence"/>
</dbReference>
<feature type="domain" description="Cytidyltransferase-like" evidence="12">
    <location>
        <begin position="12"/>
        <end position="195"/>
    </location>
</feature>
<proteinExistence type="inferred from homology"/>
<dbReference type="EMBL" id="JEMX01000025">
    <property type="protein sequence ID" value="EXI81239.1"/>
    <property type="molecule type" value="Genomic_DNA"/>
</dbReference>
<dbReference type="GO" id="GO:0004515">
    <property type="term" value="F:nicotinate-nucleotide adenylyltransferase activity"/>
    <property type="evidence" value="ECO:0007669"/>
    <property type="project" value="UniProtKB-UniRule"/>
</dbReference>
<dbReference type="AlphaFoldDB" id="A0A011QQR0"/>
<keyword evidence="6 11" id="KW-0548">Nucleotidyltransferase</keyword>
<dbReference type="NCBIfam" id="TIGR00125">
    <property type="entry name" value="cyt_tran_rel"/>
    <property type="match status" value="1"/>
</dbReference>
<gene>
    <name evidence="11 13" type="primary">nadD</name>
    <name evidence="13" type="ORF">AW10_01253</name>
</gene>
<comment type="caution">
    <text evidence="13">The sequence shown here is derived from an EMBL/GenBank/DDBJ whole genome shotgun (WGS) entry which is preliminary data.</text>
</comment>
<keyword evidence="9 11" id="KW-0520">NAD</keyword>
<evidence type="ECO:0000256" key="2">
    <source>
        <dbReference type="ARBA" id="ARBA00005019"/>
    </source>
</evidence>
<comment type="catalytic activity">
    <reaction evidence="10 11">
        <text>nicotinate beta-D-ribonucleotide + ATP + H(+) = deamido-NAD(+) + diphosphate</text>
        <dbReference type="Rhea" id="RHEA:22860"/>
        <dbReference type="ChEBI" id="CHEBI:15378"/>
        <dbReference type="ChEBI" id="CHEBI:30616"/>
        <dbReference type="ChEBI" id="CHEBI:33019"/>
        <dbReference type="ChEBI" id="CHEBI:57502"/>
        <dbReference type="ChEBI" id="CHEBI:58437"/>
        <dbReference type="EC" id="2.7.7.18"/>
    </reaction>
</comment>
<reference evidence="13 14" key="1">
    <citation type="submission" date="2014-02" db="EMBL/GenBank/DDBJ databases">
        <title>Expanding our view of genomic diversity in Candidatus Accumulibacter clades.</title>
        <authorList>
            <person name="Skennerton C.T."/>
            <person name="Barr J.J."/>
            <person name="Slater F.R."/>
            <person name="Bond P.L."/>
            <person name="Tyson G.W."/>
        </authorList>
    </citation>
    <scope>NUCLEOTIDE SEQUENCE [LARGE SCALE GENOMIC DNA]</scope>
    <source>
        <strain evidence="14">BA-92</strain>
    </source>
</reference>
<dbReference type="NCBIfam" id="NF000839">
    <property type="entry name" value="PRK00071.1-1"/>
    <property type="match status" value="1"/>
</dbReference>
<dbReference type="InterPro" id="IPR014729">
    <property type="entry name" value="Rossmann-like_a/b/a_fold"/>
</dbReference>
<dbReference type="PANTHER" id="PTHR39321">
    <property type="entry name" value="NICOTINATE-NUCLEOTIDE ADENYLYLTRANSFERASE-RELATED"/>
    <property type="match status" value="1"/>
</dbReference>
<evidence type="ECO:0000256" key="11">
    <source>
        <dbReference type="HAMAP-Rule" id="MF_00244"/>
    </source>
</evidence>
<dbReference type="NCBIfam" id="TIGR00482">
    <property type="entry name" value="nicotinate (nicotinamide) nucleotide adenylyltransferase"/>
    <property type="match status" value="1"/>
</dbReference>
<organism evidence="13 14">
    <name type="scientific">Candidatus Accumulibacter appositus</name>
    <dbReference type="NCBI Taxonomy" id="1454003"/>
    <lineage>
        <taxon>Bacteria</taxon>
        <taxon>Pseudomonadati</taxon>
        <taxon>Pseudomonadota</taxon>
        <taxon>Betaproteobacteria</taxon>
        <taxon>Candidatus Accumulibacter</taxon>
    </lineage>
</organism>
<dbReference type="SUPFAM" id="SSF52374">
    <property type="entry name" value="Nucleotidylyl transferase"/>
    <property type="match status" value="1"/>
</dbReference>
<comment type="pathway">
    <text evidence="2 11">Cofactor biosynthesis; NAD(+) biosynthesis; deamido-NAD(+) from nicotinate D-ribonucleotide: step 1/1.</text>
</comment>
<keyword evidence="4 11" id="KW-0662">Pyridine nucleotide biosynthesis</keyword>
<sequence>MPEDWRERPLGIFGGTFDPVHFGHLRLAEEAADHLQLGEVCWIPAGQPPLRAAPQVSARHRLAMVRLATARNPSFEVDAAEVDTAQASYTVLTLERLRQANQLGQRRPLVLLLGADAFAALPGWHRWQSLLELAHIGVAHRPGFPIDVARLPEALLACYRERFCAQPAALRESAAGRIATFAMTPLGISATQIRTLLANGSSPRYLLPDEVIAYIRNHRLYPEK</sequence>
<dbReference type="CDD" id="cd02165">
    <property type="entry name" value="NMNAT"/>
    <property type="match status" value="1"/>
</dbReference>
<dbReference type="GO" id="GO:0009435">
    <property type="term" value="P:NAD+ biosynthetic process"/>
    <property type="evidence" value="ECO:0007669"/>
    <property type="project" value="UniProtKB-UniRule"/>
</dbReference>
<dbReference type="Pfam" id="PF01467">
    <property type="entry name" value="CTP_transf_like"/>
    <property type="match status" value="1"/>
</dbReference>
<dbReference type="GO" id="GO:0005524">
    <property type="term" value="F:ATP binding"/>
    <property type="evidence" value="ECO:0007669"/>
    <property type="project" value="UniProtKB-KW"/>
</dbReference>
<comment type="similarity">
    <text evidence="3 11">Belongs to the NadD family.</text>
</comment>
<name>A0A011QQR0_9PROT</name>
<evidence type="ECO:0000256" key="6">
    <source>
        <dbReference type="ARBA" id="ARBA00022695"/>
    </source>
</evidence>
<evidence type="ECO:0000256" key="3">
    <source>
        <dbReference type="ARBA" id="ARBA00009014"/>
    </source>
</evidence>
<evidence type="ECO:0000256" key="10">
    <source>
        <dbReference type="ARBA" id="ARBA00048721"/>
    </source>
</evidence>
<comment type="function">
    <text evidence="1 11">Catalyzes the reversible adenylation of nicotinate mononucleotide (NaMN) to nicotinic acid adenine dinucleotide (NaAD).</text>
</comment>
<keyword evidence="5 11" id="KW-0808">Transferase</keyword>
<dbReference type="STRING" id="1454003.AW10_01253"/>
<evidence type="ECO:0000259" key="12">
    <source>
        <dbReference type="Pfam" id="PF01467"/>
    </source>
</evidence>
<keyword evidence="7 11" id="KW-0547">Nucleotide-binding</keyword>
<dbReference type="EC" id="2.7.7.18" evidence="11"/>
<protein>
    <recommendedName>
        <fullName evidence="11">Probable nicotinate-nucleotide adenylyltransferase</fullName>
        <ecNumber evidence="11">2.7.7.18</ecNumber>
    </recommendedName>
    <alternativeName>
        <fullName evidence="11">Deamido-NAD(+) diphosphorylase</fullName>
    </alternativeName>
    <alternativeName>
        <fullName evidence="11">Deamido-NAD(+) pyrophosphorylase</fullName>
    </alternativeName>
    <alternativeName>
        <fullName evidence="11">Nicotinate mononucleotide adenylyltransferase</fullName>
        <shortName evidence="11">NaMN adenylyltransferase</shortName>
    </alternativeName>
</protein>
<dbReference type="Gene3D" id="3.40.50.620">
    <property type="entry name" value="HUPs"/>
    <property type="match status" value="1"/>
</dbReference>
<dbReference type="InterPro" id="IPR004821">
    <property type="entry name" value="Cyt_trans-like"/>
</dbReference>
<evidence type="ECO:0000256" key="1">
    <source>
        <dbReference type="ARBA" id="ARBA00002324"/>
    </source>
</evidence>
<evidence type="ECO:0000256" key="7">
    <source>
        <dbReference type="ARBA" id="ARBA00022741"/>
    </source>
</evidence>
<evidence type="ECO:0000256" key="4">
    <source>
        <dbReference type="ARBA" id="ARBA00022642"/>
    </source>
</evidence>
<keyword evidence="8 11" id="KW-0067">ATP-binding</keyword>
<dbReference type="UniPathway" id="UPA00253">
    <property type="reaction ID" value="UER00332"/>
</dbReference>
<dbReference type="InterPro" id="IPR005248">
    <property type="entry name" value="NadD/NMNAT"/>
</dbReference>
<accession>A0A011QQR0</accession>
<evidence type="ECO:0000313" key="13">
    <source>
        <dbReference type="EMBL" id="EXI81239.1"/>
    </source>
</evidence>
<evidence type="ECO:0000256" key="8">
    <source>
        <dbReference type="ARBA" id="ARBA00022840"/>
    </source>
</evidence>
<dbReference type="PANTHER" id="PTHR39321:SF3">
    <property type="entry name" value="PHOSPHOPANTETHEINE ADENYLYLTRANSFERASE"/>
    <property type="match status" value="1"/>
</dbReference>